<reference evidence="2 3" key="1">
    <citation type="submission" date="2015-01" db="EMBL/GenBank/DDBJ databases">
        <title>Deinococcus soli/N5/whole genome sequencing.</title>
        <authorList>
            <person name="Kim M.K."/>
            <person name="Srinivasan S."/>
            <person name="Lee J.-J."/>
        </authorList>
    </citation>
    <scope>NUCLEOTIDE SEQUENCE [LARGE SCALE GENOMIC DNA]</scope>
    <source>
        <strain evidence="2 3">N5</strain>
    </source>
</reference>
<evidence type="ECO:0000256" key="1">
    <source>
        <dbReference type="SAM" id="SignalP"/>
    </source>
</evidence>
<protein>
    <submittedName>
        <fullName evidence="2">Uncharacterized protein</fullName>
    </submittedName>
</protein>
<dbReference type="AlphaFoldDB" id="A0A0F7JIX5"/>
<sequence length="180" mass="19661">MTRPLLPALLALTTTAAAGGLEPISRQQPLHWVPGVLTVTSGHLGTQPFTETITLKVNGQRIQVYLITGNHSDDPSLSVINTLMAWVTTPTATPAQKQALTEVARAYLHGCNVQATPTQLALLNTLDRWEDGGWHEKTLEGVTVGWADGNSFGFRDEAERLKHRTGLSLQWPIQASRCQF</sequence>
<dbReference type="Proteomes" id="UP000034024">
    <property type="component" value="Chromosome"/>
</dbReference>
<evidence type="ECO:0000313" key="3">
    <source>
        <dbReference type="Proteomes" id="UP000034024"/>
    </source>
</evidence>
<gene>
    <name evidence="2" type="ORF">SY84_01720</name>
</gene>
<proteinExistence type="predicted"/>
<accession>A0A0F7JIX5</accession>
<dbReference type="PATRIC" id="fig|1309411.5.peg.365"/>
<dbReference type="OrthoDB" id="71043at2"/>
<name>A0A0F7JIX5_9DEIO</name>
<evidence type="ECO:0000313" key="2">
    <source>
        <dbReference type="EMBL" id="AKH15976.1"/>
    </source>
</evidence>
<feature type="signal peptide" evidence="1">
    <location>
        <begin position="1"/>
        <end position="18"/>
    </location>
</feature>
<feature type="chain" id="PRO_5002517351" evidence="1">
    <location>
        <begin position="19"/>
        <end position="180"/>
    </location>
</feature>
<dbReference type="RefSeq" id="WP_046842552.1">
    <property type="nucleotide sequence ID" value="NZ_CP011389.1"/>
</dbReference>
<dbReference type="KEGG" id="dch:SY84_01720"/>
<keyword evidence="3" id="KW-1185">Reference proteome</keyword>
<keyword evidence="1" id="KW-0732">Signal</keyword>
<organism evidence="2 3">
    <name type="scientific">Deinococcus soli</name>
    <name type="common">ex Cha et al. 2016</name>
    <dbReference type="NCBI Taxonomy" id="1309411"/>
    <lineage>
        <taxon>Bacteria</taxon>
        <taxon>Thermotogati</taxon>
        <taxon>Deinococcota</taxon>
        <taxon>Deinococci</taxon>
        <taxon>Deinococcales</taxon>
        <taxon>Deinococcaceae</taxon>
        <taxon>Deinococcus</taxon>
    </lineage>
</organism>
<dbReference type="EMBL" id="CP011389">
    <property type="protein sequence ID" value="AKH15976.1"/>
    <property type="molecule type" value="Genomic_DNA"/>
</dbReference>